<dbReference type="InterPro" id="IPR050593">
    <property type="entry name" value="LovG"/>
</dbReference>
<proteinExistence type="inferred from homology"/>
<evidence type="ECO:0000313" key="5">
    <source>
        <dbReference type="Proteomes" id="UP001397290"/>
    </source>
</evidence>
<dbReference type="EMBL" id="JAAHCF010000135">
    <property type="protein sequence ID" value="KAK8147630.1"/>
    <property type="molecule type" value="Genomic_DNA"/>
</dbReference>
<dbReference type="PANTHER" id="PTHR48070">
    <property type="entry name" value="ESTERASE OVCA2"/>
    <property type="match status" value="1"/>
</dbReference>
<dbReference type="SUPFAM" id="SSF53474">
    <property type="entry name" value="alpha/beta-Hydrolases"/>
    <property type="match status" value="1"/>
</dbReference>
<dbReference type="GO" id="GO:0016787">
    <property type="term" value="F:hydrolase activity"/>
    <property type="evidence" value="ECO:0007669"/>
    <property type="project" value="UniProtKB-KW"/>
</dbReference>
<evidence type="ECO:0000256" key="2">
    <source>
        <dbReference type="ARBA" id="ARBA00022801"/>
    </source>
</evidence>
<dbReference type="InterPro" id="IPR029058">
    <property type="entry name" value="AB_hydrolase_fold"/>
</dbReference>
<sequence length="271" mass="29735">MAEKHDPTLRLPRILCLHGGGTNALIFKMQCRTIAHDLRHEYRFVYVEAPFPSEPGPDVMQVFSENGPFKRWLRFGPAHPATTPQAAVDELDGAVEAAMAQDDERGGCGAWTALLGFSQGAKMCASLLYRQQNRAAAAAAAAAAAVAAEAADPSAVRFRFGVLLAGRGPFVSLEPDRPENETLPSAADLSSIKEKEPRGKHVLRIPTIHMHGLKDPGLQEHRELYREYCHAEARSLLEWDAGHRLPVRSDHVAPLVREIRRVDRETAAVTA</sequence>
<dbReference type="Pfam" id="PF03959">
    <property type="entry name" value="FSH1"/>
    <property type="match status" value="1"/>
</dbReference>
<keyword evidence="5" id="KW-1185">Reference proteome</keyword>
<dbReference type="GO" id="GO:0005634">
    <property type="term" value="C:nucleus"/>
    <property type="evidence" value="ECO:0007669"/>
    <property type="project" value="TreeGrafter"/>
</dbReference>
<evidence type="ECO:0000313" key="4">
    <source>
        <dbReference type="EMBL" id="KAK8147630.1"/>
    </source>
</evidence>
<comment type="similarity">
    <text evidence="1">Belongs to the LovG family.</text>
</comment>
<protein>
    <recommendedName>
        <fullName evidence="3">Serine hydrolase domain-containing protein</fullName>
    </recommendedName>
</protein>
<accession>A0AAW0S037</accession>
<reference evidence="4 5" key="1">
    <citation type="submission" date="2020-02" db="EMBL/GenBank/DDBJ databases">
        <title>Comparative genomics of the hypocrealean fungal genus Beauvera.</title>
        <authorList>
            <person name="Showalter D.N."/>
            <person name="Bushley K.E."/>
            <person name="Rehner S.A."/>
        </authorList>
    </citation>
    <scope>NUCLEOTIDE SEQUENCE [LARGE SCALE GENOMIC DNA]</scope>
    <source>
        <strain evidence="4 5">ARSEF4384</strain>
    </source>
</reference>
<evidence type="ECO:0000259" key="3">
    <source>
        <dbReference type="Pfam" id="PF03959"/>
    </source>
</evidence>
<dbReference type="Gene3D" id="3.40.50.1820">
    <property type="entry name" value="alpha/beta hydrolase"/>
    <property type="match status" value="1"/>
</dbReference>
<dbReference type="PANTHER" id="PTHR48070:SF3">
    <property type="entry name" value="ESTERASE DBAE-RELATED"/>
    <property type="match status" value="1"/>
</dbReference>
<dbReference type="InterPro" id="IPR005645">
    <property type="entry name" value="FSH-like_dom"/>
</dbReference>
<dbReference type="GO" id="GO:0005737">
    <property type="term" value="C:cytoplasm"/>
    <property type="evidence" value="ECO:0007669"/>
    <property type="project" value="TreeGrafter"/>
</dbReference>
<keyword evidence="2" id="KW-0378">Hydrolase</keyword>
<dbReference type="AlphaFoldDB" id="A0AAW0S037"/>
<evidence type="ECO:0000256" key="1">
    <source>
        <dbReference type="ARBA" id="ARBA00005863"/>
    </source>
</evidence>
<dbReference type="GO" id="GO:0044550">
    <property type="term" value="P:secondary metabolite biosynthetic process"/>
    <property type="evidence" value="ECO:0007669"/>
    <property type="project" value="TreeGrafter"/>
</dbReference>
<feature type="domain" description="Serine hydrolase" evidence="3">
    <location>
        <begin position="12"/>
        <end position="253"/>
    </location>
</feature>
<name>A0AAW0S037_9HYPO</name>
<organism evidence="4 5">
    <name type="scientific">Beauveria asiatica</name>
    <dbReference type="NCBI Taxonomy" id="1069075"/>
    <lineage>
        <taxon>Eukaryota</taxon>
        <taxon>Fungi</taxon>
        <taxon>Dikarya</taxon>
        <taxon>Ascomycota</taxon>
        <taxon>Pezizomycotina</taxon>
        <taxon>Sordariomycetes</taxon>
        <taxon>Hypocreomycetidae</taxon>
        <taxon>Hypocreales</taxon>
        <taxon>Cordycipitaceae</taxon>
        <taxon>Beauveria</taxon>
    </lineage>
</organism>
<gene>
    <name evidence="4" type="ORF">G3M48_001298</name>
</gene>
<comment type="caution">
    <text evidence="4">The sequence shown here is derived from an EMBL/GenBank/DDBJ whole genome shotgun (WGS) entry which is preliminary data.</text>
</comment>
<dbReference type="Proteomes" id="UP001397290">
    <property type="component" value="Unassembled WGS sequence"/>
</dbReference>